<reference evidence="1 2" key="1">
    <citation type="submission" date="2019-06" db="EMBL/GenBank/DDBJ databases">
        <title>Sequencing the genomes of 1000 actinobacteria strains.</title>
        <authorList>
            <person name="Klenk H.-P."/>
        </authorList>
    </citation>
    <scope>NUCLEOTIDE SEQUENCE [LARGE SCALE GENOMIC DNA]</scope>
    <source>
        <strain evidence="1 2">DSM 45456</strain>
    </source>
</reference>
<accession>A0A543JRK6</accession>
<organism evidence="1 2">
    <name type="scientific">Saccharothrix saharensis</name>
    <dbReference type="NCBI Taxonomy" id="571190"/>
    <lineage>
        <taxon>Bacteria</taxon>
        <taxon>Bacillati</taxon>
        <taxon>Actinomycetota</taxon>
        <taxon>Actinomycetes</taxon>
        <taxon>Pseudonocardiales</taxon>
        <taxon>Pseudonocardiaceae</taxon>
        <taxon>Saccharothrix</taxon>
    </lineage>
</organism>
<evidence type="ECO:0000313" key="1">
    <source>
        <dbReference type="EMBL" id="TQM85486.1"/>
    </source>
</evidence>
<dbReference type="Proteomes" id="UP000316628">
    <property type="component" value="Unassembled WGS sequence"/>
</dbReference>
<name>A0A543JRK6_9PSEU</name>
<evidence type="ECO:0000313" key="2">
    <source>
        <dbReference type="Proteomes" id="UP000316628"/>
    </source>
</evidence>
<comment type="caution">
    <text evidence="1">The sequence shown here is derived from an EMBL/GenBank/DDBJ whole genome shotgun (WGS) entry which is preliminary data.</text>
</comment>
<protein>
    <submittedName>
        <fullName evidence="1">Uncharacterized protein</fullName>
    </submittedName>
</protein>
<dbReference type="AlphaFoldDB" id="A0A543JRK6"/>
<sequence length="167" mass="18077">MAKTVVIDVDRLDREAHELFRQLTPGPSVGQDKEGRTVTIPPGERFVEITRRLRIIAVSDTLARAVTELLARGGHSAAIGHVQVDPAAEGDEQVLGLLIDFRGSRAVVPLRPGARQLRIYPEIDGIHLTGHEPLLTIELPAEAVEQDGWIKVDSIVAALAEHLSPAA</sequence>
<dbReference type="EMBL" id="VFPP01000001">
    <property type="protein sequence ID" value="TQM85486.1"/>
    <property type="molecule type" value="Genomic_DNA"/>
</dbReference>
<keyword evidence="2" id="KW-1185">Reference proteome</keyword>
<proteinExistence type="predicted"/>
<gene>
    <name evidence="1" type="ORF">FHX81_7972</name>
</gene>